<evidence type="ECO:0000256" key="5">
    <source>
        <dbReference type="SAM" id="Phobius"/>
    </source>
</evidence>
<dbReference type="GO" id="GO:0046872">
    <property type="term" value="F:metal ion binding"/>
    <property type="evidence" value="ECO:0007669"/>
    <property type="project" value="UniProtKB-KW"/>
</dbReference>
<feature type="transmembrane region" description="Helical" evidence="5">
    <location>
        <begin position="87"/>
        <end position="106"/>
    </location>
</feature>
<evidence type="ECO:0000313" key="6">
    <source>
        <dbReference type="EMBL" id="EIE85486.1"/>
    </source>
</evidence>
<dbReference type="Proteomes" id="UP000009138">
    <property type="component" value="Unassembled WGS sequence"/>
</dbReference>
<dbReference type="GO" id="GO:0016757">
    <property type="term" value="F:glycosyltransferase activity"/>
    <property type="evidence" value="ECO:0007669"/>
    <property type="project" value="UniProtKB-KW"/>
</dbReference>
<evidence type="ECO:0000256" key="2">
    <source>
        <dbReference type="ARBA" id="ARBA00022676"/>
    </source>
</evidence>
<dbReference type="GO" id="GO:0003975">
    <property type="term" value="F:UDP-N-acetylglucosamine-dolichyl-phosphate N-acetylglucosaminephosphotransferase activity"/>
    <property type="evidence" value="ECO:0007669"/>
    <property type="project" value="InterPro"/>
</dbReference>
<name>I1CAK6_RHIO9</name>
<keyword evidence="4" id="KW-0460">Magnesium</keyword>
<dbReference type="OrthoDB" id="10262326at2759"/>
<evidence type="ECO:0000256" key="4">
    <source>
        <dbReference type="ARBA" id="ARBA00022842"/>
    </source>
</evidence>
<proteinExistence type="predicted"/>
<dbReference type="VEuPathDB" id="FungiDB:RO3G_10196"/>
<dbReference type="eggNOG" id="KOG2788">
    <property type="taxonomic scope" value="Eukaryota"/>
</dbReference>
<dbReference type="PANTHER" id="PTHR10571:SF0">
    <property type="entry name" value="UDP-N-ACETYLGLUCOSAMINE--DOLICHYL-PHOSPHATE N-ACETYLGLUCOSAMINEPHOSPHOTRANSFERASE"/>
    <property type="match status" value="1"/>
</dbReference>
<keyword evidence="5" id="KW-1133">Transmembrane helix</keyword>
<keyword evidence="7" id="KW-1185">Reference proteome</keyword>
<keyword evidence="5" id="KW-0812">Transmembrane</keyword>
<dbReference type="STRING" id="246409.I1CAK6"/>
<dbReference type="EMBL" id="CH476738">
    <property type="protein sequence ID" value="EIE85486.1"/>
    <property type="molecule type" value="Genomic_DNA"/>
</dbReference>
<sequence length="173" mass="19660">MSVIASLMIFTTLPNLKETFINARLYGKDILKAGKPIIPETMGLPTAITYLITLFLFMPFPFIDWFQGANLEYGENASLDTFPYNKLGEVLSAILAIQSMVLLGFADDVLDVRWRYKLWFPALAGVPLLMFYYTNKGGTTIMMPLQLEPYLGKNVDLGKYPCWIVFDRTNFAF</sequence>
<evidence type="ECO:0000256" key="1">
    <source>
        <dbReference type="ARBA" id="ARBA00004127"/>
    </source>
</evidence>
<keyword evidence="3" id="KW-0479">Metal-binding</keyword>
<dbReference type="InterPro" id="IPR033895">
    <property type="entry name" value="GPT"/>
</dbReference>
<gene>
    <name evidence="6" type="ORF">RO3G_10196</name>
</gene>
<evidence type="ECO:0000256" key="3">
    <source>
        <dbReference type="ARBA" id="ARBA00022723"/>
    </source>
</evidence>
<comment type="subcellular location">
    <subcellularLocation>
        <location evidence="1">Endomembrane system</location>
        <topology evidence="1">Multi-pass membrane protein</topology>
    </subcellularLocation>
</comment>
<organism evidence="6 7">
    <name type="scientific">Rhizopus delemar (strain RA 99-880 / ATCC MYA-4621 / FGSC 9543 / NRRL 43880)</name>
    <name type="common">Mucormycosis agent</name>
    <name type="synonym">Rhizopus arrhizus var. delemar</name>
    <dbReference type="NCBI Taxonomy" id="246409"/>
    <lineage>
        <taxon>Eukaryota</taxon>
        <taxon>Fungi</taxon>
        <taxon>Fungi incertae sedis</taxon>
        <taxon>Mucoromycota</taxon>
        <taxon>Mucoromycotina</taxon>
        <taxon>Mucoromycetes</taxon>
        <taxon>Mucorales</taxon>
        <taxon>Mucorineae</taxon>
        <taxon>Rhizopodaceae</taxon>
        <taxon>Rhizopus</taxon>
    </lineage>
</organism>
<evidence type="ECO:0000313" key="7">
    <source>
        <dbReference type="Proteomes" id="UP000009138"/>
    </source>
</evidence>
<dbReference type="GO" id="GO:0006488">
    <property type="term" value="P:dolichol-linked oligosaccharide biosynthetic process"/>
    <property type="evidence" value="ECO:0007669"/>
    <property type="project" value="InterPro"/>
</dbReference>
<dbReference type="GO" id="GO:0016020">
    <property type="term" value="C:membrane"/>
    <property type="evidence" value="ECO:0007669"/>
    <property type="project" value="TreeGrafter"/>
</dbReference>
<accession>I1CAK6</accession>
<dbReference type="UniPathway" id="UPA00378"/>
<dbReference type="AlphaFoldDB" id="I1CAK6"/>
<reference evidence="6 7" key="1">
    <citation type="journal article" date="2009" name="PLoS Genet.">
        <title>Genomic analysis of the basal lineage fungus Rhizopus oryzae reveals a whole-genome duplication.</title>
        <authorList>
            <person name="Ma L.-J."/>
            <person name="Ibrahim A.S."/>
            <person name="Skory C."/>
            <person name="Grabherr M.G."/>
            <person name="Burger G."/>
            <person name="Butler M."/>
            <person name="Elias M."/>
            <person name="Idnurm A."/>
            <person name="Lang B.F."/>
            <person name="Sone T."/>
            <person name="Abe A."/>
            <person name="Calvo S.E."/>
            <person name="Corrochano L.M."/>
            <person name="Engels R."/>
            <person name="Fu J."/>
            <person name="Hansberg W."/>
            <person name="Kim J.-M."/>
            <person name="Kodira C.D."/>
            <person name="Koehrsen M.J."/>
            <person name="Liu B."/>
            <person name="Miranda-Saavedra D."/>
            <person name="O'Leary S."/>
            <person name="Ortiz-Castellanos L."/>
            <person name="Poulter R."/>
            <person name="Rodriguez-Romero J."/>
            <person name="Ruiz-Herrera J."/>
            <person name="Shen Y.-Q."/>
            <person name="Zeng Q."/>
            <person name="Galagan J."/>
            <person name="Birren B.W."/>
            <person name="Cuomo C.A."/>
            <person name="Wickes B.L."/>
        </authorList>
    </citation>
    <scope>NUCLEOTIDE SEQUENCE [LARGE SCALE GENOMIC DNA]</scope>
    <source>
        <strain evidence="7">RA 99-880 / ATCC MYA-4621 / FGSC 9543 / NRRL 43880</strain>
    </source>
</reference>
<dbReference type="InParanoid" id="I1CAK6"/>
<keyword evidence="5" id="KW-0472">Membrane</keyword>
<dbReference type="PANTHER" id="PTHR10571">
    <property type="entry name" value="UDP-N-ACETYLGLUCOSAMINE--DOLICHYL-PHOSPHATE N-ACETYLGLUCOSAMINEPHOSPHOTRANSFERASE"/>
    <property type="match status" value="1"/>
</dbReference>
<feature type="transmembrane region" description="Helical" evidence="5">
    <location>
        <begin position="47"/>
        <end position="66"/>
    </location>
</feature>
<keyword evidence="2" id="KW-0328">Glycosyltransferase</keyword>
<protein>
    <submittedName>
        <fullName evidence="6">Uncharacterized protein</fullName>
    </submittedName>
</protein>
<dbReference type="GO" id="GO:0012505">
    <property type="term" value="C:endomembrane system"/>
    <property type="evidence" value="ECO:0007669"/>
    <property type="project" value="UniProtKB-SubCell"/>
</dbReference>
<keyword evidence="2" id="KW-0808">Transferase</keyword>
<dbReference type="RefSeq" id="XP_067520882.1">
    <property type="nucleotide sequence ID" value="XM_067664781.1"/>
</dbReference>
<dbReference type="GeneID" id="93617162"/>
<feature type="transmembrane region" description="Helical" evidence="5">
    <location>
        <begin position="118"/>
        <end position="134"/>
    </location>
</feature>